<accession>A0A1Q6R646</accession>
<dbReference type="InterPro" id="IPR009061">
    <property type="entry name" value="DNA-bd_dom_put_sf"/>
</dbReference>
<proteinExistence type="predicted"/>
<evidence type="ECO:0000256" key="1">
    <source>
        <dbReference type="ARBA" id="ARBA00023125"/>
    </source>
</evidence>
<gene>
    <name evidence="4" type="ORF">BHW43_04970</name>
</gene>
<dbReference type="Pfam" id="PF13411">
    <property type="entry name" value="MerR_1"/>
    <property type="match status" value="1"/>
</dbReference>
<comment type="caution">
    <text evidence="4">The sequence shown here is derived from an EMBL/GenBank/DDBJ whole genome shotgun (WGS) entry which is preliminary data.</text>
</comment>
<evidence type="ECO:0000256" key="2">
    <source>
        <dbReference type="SAM" id="Coils"/>
    </source>
</evidence>
<dbReference type="Gene3D" id="3.20.80.10">
    <property type="entry name" value="Regulatory factor, effector binding domain"/>
    <property type="match status" value="1"/>
</dbReference>
<name>A0A1Q6R646_9FIRM</name>
<dbReference type="SUPFAM" id="SSF55136">
    <property type="entry name" value="Probable bacterial effector-binding domain"/>
    <property type="match status" value="1"/>
</dbReference>
<dbReference type="EMBL" id="MNTG01000027">
    <property type="protein sequence ID" value="OLA37750.1"/>
    <property type="molecule type" value="Genomic_DNA"/>
</dbReference>
<evidence type="ECO:0000259" key="3">
    <source>
        <dbReference type="PROSITE" id="PS50937"/>
    </source>
</evidence>
<dbReference type="InterPro" id="IPR000551">
    <property type="entry name" value="MerR-type_HTH_dom"/>
</dbReference>
<sequence>MNKLSETYFTIGEFASLFKLSKQTLFYYERNNILKPSYIDENGYRYYSLEQYFIFDIIINMRKLGIPLKEIADYIQNRDVNALQLFYKRKQTEYQVQIDIMQRNITNLQTKINRLEKIKNVTTDKITLEEQAEEYYIATPFSVPKISIKEKIKLVAKHNYPFASSELLNEYLMGYILPKDALQQGKFLAISHLYTRISHPDEYTDVQIKKAGLYASIYTPNGFHTQYKYSLKKLLAFIERNALTIIGDVYIEQLRNYWSTADYTKYIVKIMIPVDYL</sequence>
<dbReference type="STRING" id="626940.BHW43_04970"/>
<dbReference type="Gene3D" id="1.10.1660.10">
    <property type="match status" value="1"/>
</dbReference>
<dbReference type="RefSeq" id="WP_303679734.1">
    <property type="nucleotide sequence ID" value="NZ_MNTG01000027.1"/>
</dbReference>
<dbReference type="GO" id="GO:0003677">
    <property type="term" value="F:DNA binding"/>
    <property type="evidence" value="ECO:0007669"/>
    <property type="project" value="UniProtKB-KW"/>
</dbReference>
<dbReference type="SUPFAM" id="SSF46955">
    <property type="entry name" value="Putative DNA-binding domain"/>
    <property type="match status" value="1"/>
</dbReference>
<dbReference type="SMART" id="SM00422">
    <property type="entry name" value="HTH_MERR"/>
    <property type="match status" value="1"/>
</dbReference>
<dbReference type="InterPro" id="IPR011256">
    <property type="entry name" value="Reg_factor_effector_dom_sf"/>
</dbReference>
<protein>
    <recommendedName>
        <fullName evidence="3">HTH merR-type domain-containing protein</fullName>
    </recommendedName>
</protein>
<feature type="domain" description="HTH merR-type" evidence="3">
    <location>
        <begin position="8"/>
        <end position="77"/>
    </location>
</feature>
<dbReference type="Proteomes" id="UP000186777">
    <property type="component" value="Unassembled WGS sequence"/>
</dbReference>
<evidence type="ECO:0000313" key="4">
    <source>
        <dbReference type="EMBL" id="OLA37750.1"/>
    </source>
</evidence>
<organism evidence="4 5">
    <name type="scientific">Phascolarctobacterium succinatutens</name>
    <dbReference type="NCBI Taxonomy" id="626940"/>
    <lineage>
        <taxon>Bacteria</taxon>
        <taxon>Bacillati</taxon>
        <taxon>Bacillota</taxon>
        <taxon>Negativicutes</taxon>
        <taxon>Acidaminococcales</taxon>
        <taxon>Acidaminococcaceae</taxon>
        <taxon>Phascolarctobacterium</taxon>
    </lineage>
</organism>
<dbReference type="InterPro" id="IPR047057">
    <property type="entry name" value="MerR_fam"/>
</dbReference>
<evidence type="ECO:0000313" key="5">
    <source>
        <dbReference type="Proteomes" id="UP000186777"/>
    </source>
</evidence>
<feature type="coiled-coil region" evidence="2">
    <location>
        <begin position="98"/>
        <end position="125"/>
    </location>
</feature>
<dbReference type="PROSITE" id="PS50937">
    <property type="entry name" value="HTH_MERR_2"/>
    <property type="match status" value="1"/>
</dbReference>
<dbReference type="PANTHER" id="PTHR30204">
    <property type="entry name" value="REDOX-CYCLING DRUG-SENSING TRANSCRIPTIONAL ACTIVATOR SOXR"/>
    <property type="match status" value="1"/>
</dbReference>
<dbReference type="GO" id="GO:0003700">
    <property type="term" value="F:DNA-binding transcription factor activity"/>
    <property type="evidence" value="ECO:0007669"/>
    <property type="project" value="InterPro"/>
</dbReference>
<keyword evidence="2" id="KW-0175">Coiled coil</keyword>
<dbReference type="AlphaFoldDB" id="A0A1Q6R646"/>
<keyword evidence="1" id="KW-0238">DNA-binding</keyword>
<reference evidence="4 5" key="1">
    <citation type="journal article" date="2016" name="Nat. Biotechnol.">
        <title>Measurement of bacterial replication rates in microbial communities.</title>
        <authorList>
            <person name="Brown C.T."/>
            <person name="Olm M.R."/>
            <person name="Thomas B.C."/>
            <person name="Banfield J.F."/>
        </authorList>
    </citation>
    <scope>NUCLEOTIDE SEQUENCE [LARGE SCALE GENOMIC DNA]</scope>
    <source>
        <strain evidence="4">46_33</strain>
    </source>
</reference>
<dbReference type="PANTHER" id="PTHR30204:SF85">
    <property type="entry name" value="MULTIDRUG-EFFLUX TRANSPORTER 2 REGULATOR"/>
    <property type="match status" value="1"/>
</dbReference>